<evidence type="ECO:0000313" key="5">
    <source>
        <dbReference type="Proteomes" id="UP000749311"/>
    </source>
</evidence>
<feature type="compositionally biased region" description="Low complexity" evidence="1">
    <location>
        <begin position="14"/>
        <end position="28"/>
    </location>
</feature>
<gene>
    <name evidence="4" type="ORF">FB473_002081</name>
</gene>
<dbReference type="Pfam" id="PF25838">
    <property type="entry name" value="Apionate_lact_M"/>
    <property type="match status" value="1"/>
</dbReference>
<dbReference type="Proteomes" id="UP000749311">
    <property type="component" value="Unassembled WGS sequence"/>
</dbReference>
<sequence length="616" mass="66086">MNSVGVTRQIGQEGAIDSGGASGASTGARTDDGPLAWGPWSAKLADRELFGIEFDGSRVLDGVRLAVRDPDWYTLRGVVETEDQVWTDDGLSVTVVERLTSDDADLTAEIRFAIENQGASVGLRLRALRDSAVNRAGLVALLPGTLAGSDLTVDTVDGYSHPLRLPVQVSPYQPCLGIKGLRWTRDGVDVEVDFAGDTFEMEDQRNWCDFSFKVYNRPLGLPFPYMLRKDAVISQSVVARARHAPQSEGRRISAASPRSWRSVDGGRGGLPTFDLGASTRFLDSPPSADLGCEVPDALVLEVTDRDPLGRIAEQARRETRGAGIPLDLRVRAGSEAGLESVLDFFGQTDLRIARLAAFDASTLVTESDVWRSLVRLNRSFGAELVAGTCGHFAEFNRNVHRFPSDADGYCFSLSPQMHVQEQRHIREVVDAIPGVIASARELVEGRPLLIGPITLRPRLNAVATREGGPGPSDLAGFGPEYVSESTDARQGTPFAGAWTAACLAQLIGSEVAEVCLYESSGPRGIREPDGHLSACGEAIEWFLGHRRGTIHELGAFLPTGAYGVVAARDGTGEILLTNPGCDEIDVPEIVVGGFRFPGIVVPACRVRIVKGEGAMG</sequence>
<accession>A0ABX0SHK2</accession>
<name>A0ABX0SHK2_9ACTN</name>
<feature type="domain" description="D-apionate lactonase N-terminal" evidence="2">
    <location>
        <begin position="34"/>
        <end position="241"/>
    </location>
</feature>
<evidence type="ECO:0000259" key="2">
    <source>
        <dbReference type="Pfam" id="PF25837"/>
    </source>
</evidence>
<keyword evidence="5" id="KW-1185">Reference proteome</keyword>
<dbReference type="Pfam" id="PF25837">
    <property type="entry name" value="Apionate_lact_N"/>
    <property type="match status" value="1"/>
</dbReference>
<proteinExistence type="predicted"/>
<organism evidence="4 5">
    <name type="scientific">Brooklawnia cerclae</name>
    <dbReference type="NCBI Taxonomy" id="349934"/>
    <lineage>
        <taxon>Bacteria</taxon>
        <taxon>Bacillati</taxon>
        <taxon>Actinomycetota</taxon>
        <taxon>Actinomycetes</taxon>
        <taxon>Propionibacteriales</taxon>
        <taxon>Propionibacteriaceae</taxon>
        <taxon>Brooklawnia</taxon>
    </lineage>
</organism>
<evidence type="ECO:0000256" key="1">
    <source>
        <dbReference type="SAM" id="MobiDB-lite"/>
    </source>
</evidence>
<dbReference type="InterPro" id="IPR058787">
    <property type="entry name" value="ApnL_M"/>
</dbReference>
<feature type="domain" description="D-apionate lactonase TIM barrel" evidence="3">
    <location>
        <begin position="381"/>
        <end position="531"/>
    </location>
</feature>
<evidence type="ECO:0000313" key="4">
    <source>
        <dbReference type="EMBL" id="NIH57436.1"/>
    </source>
</evidence>
<dbReference type="EMBL" id="JAAMOZ010000001">
    <property type="protein sequence ID" value="NIH57436.1"/>
    <property type="molecule type" value="Genomic_DNA"/>
</dbReference>
<reference evidence="4 5" key="1">
    <citation type="submission" date="2020-02" db="EMBL/GenBank/DDBJ databases">
        <title>Sequencing the genomes of 1000 actinobacteria strains.</title>
        <authorList>
            <person name="Klenk H.-P."/>
        </authorList>
    </citation>
    <scope>NUCLEOTIDE SEQUENCE [LARGE SCALE GENOMIC DNA]</scope>
    <source>
        <strain evidence="4 5">DSM 19609</strain>
    </source>
</reference>
<feature type="compositionally biased region" description="Polar residues" evidence="1">
    <location>
        <begin position="1"/>
        <end position="10"/>
    </location>
</feature>
<dbReference type="RefSeq" id="WP_167167125.1">
    <property type="nucleotide sequence ID" value="NZ_BAAAOO010000016.1"/>
</dbReference>
<evidence type="ECO:0000259" key="3">
    <source>
        <dbReference type="Pfam" id="PF25838"/>
    </source>
</evidence>
<dbReference type="InterPro" id="IPR058788">
    <property type="entry name" value="ApnL_N"/>
</dbReference>
<comment type="caution">
    <text evidence="4">The sequence shown here is derived from an EMBL/GenBank/DDBJ whole genome shotgun (WGS) entry which is preliminary data.</text>
</comment>
<protein>
    <submittedName>
        <fullName evidence="4">Uncharacterized protein</fullName>
    </submittedName>
</protein>
<feature type="region of interest" description="Disordered" evidence="1">
    <location>
        <begin position="244"/>
        <end position="267"/>
    </location>
</feature>
<feature type="region of interest" description="Disordered" evidence="1">
    <location>
        <begin position="1"/>
        <end position="34"/>
    </location>
</feature>